<feature type="region of interest" description="Disordered" evidence="4">
    <location>
        <begin position="206"/>
        <end position="259"/>
    </location>
</feature>
<evidence type="ECO:0000256" key="1">
    <source>
        <dbReference type="ARBA" id="ARBA00004123"/>
    </source>
</evidence>
<dbReference type="GO" id="GO:1902369">
    <property type="term" value="P:negative regulation of RNA catabolic process"/>
    <property type="evidence" value="ECO:0007669"/>
    <property type="project" value="TreeGrafter"/>
</dbReference>
<dbReference type="GO" id="GO:0031048">
    <property type="term" value="P:regulatory ncRNA-mediated heterochromatin formation"/>
    <property type="evidence" value="ECO:0007669"/>
    <property type="project" value="TreeGrafter"/>
</dbReference>
<keyword evidence="6" id="KW-1185">Reference proteome</keyword>
<dbReference type="Proteomes" id="UP000250266">
    <property type="component" value="Unassembled WGS sequence"/>
</dbReference>
<evidence type="ECO:0000313" key="6">
    <source>
        <dbReference type="Proteomes" id="UP000250266"/>
    </source>
</evidence>
<feature type="compositionally biased region" description="Acidic residues" evidence="4">
    <location>
        <begin position="247"/>
        <end position="259"/>
    </location>
</feature>
<organism evidence="5 6">
    <name type="scientific">Lepidopterella palustris CBS 459.81</name>
    <dbReference type="NCBI Taxonomy" id="1314670"/>
    <lineage>
        <taxon>Eukaryota</taxon>
        <taxon>Fungi</taxon>
        <taxon>Dikarya</taxon>
        <taxon>Ascomycota</taxon>
        <taxon>Pezizomycotina</taxon>
        <taxon>Dothideomycetes</taxon>
        <taxon>Pleosporomycetidae</taxon>
        <taxon>Mytilinidiales</taxon>
        <taxon>Argynnaceae</taxon>
        <taxon>Lepidopterella</taxon>
    </lineage>
</organism>
<name>A0A8E2JA48_9PEZI</name>
<feature type="compositionally biased region" description="Basic and acidic residues" evidence="4">
    <location>
        <begin position="70"/>
        <end position="84"/>
    </location>
</feature>
<dbReference type="Gene3D" id="1.25.40.10">
    <property type="entry name" value="Tetratricopeptide repeat domain"/>
    <property type="match status" value="1"/>
</dbReference>
<evidence type="ECO:0000256" key="3">
    <source>
        <dbReference type="ARBA" id="ARBA00023242"/>
    </source>
</evidence>
<proteinExistence type="inferred from homology"/>
<reference evidence="5 6" key="1">
    <citation type="journal article" date="2016" name="Nat. Commun.">
        <title>Ectomycorrhizal ecology is imprinted in the genome of the dominant symbiotic fungus Cenococcum geophilum.</title>
        <authorList>
            <consortium name="DOE Joint Genome Institute"/>
            <person name="Peter M."/>
            <person name="Kohler A."/>
            <person name="Ohm R.A."/>
            <person name="Kuo A."/>
            <person name="Krutzmann J."/>
            <person name="Morin E."/>
            <person name="Arend M."/>
            <person name="Barry K.W."/>
            <person name="Binder M."/>
            <person name="Choi C."/>
            <person name="Clum A."/>
            <person name="Copeland A."/>
            <person name="Grisel N."/>
            <person name="Haridas S."/>
            <person name="Kipfer T."/>
            <person name="LaButti K."/>
            <person name="Lindquist E."/>
            <person name="Lipzen A."/>
            <person name="Maire R."/>
            <person name="Meier B."/>
            <person name="Mihaltcheva S."/>
            <person name="Molinier V."/>
            <person name="Murat C."/>
            <person name="Poggeler S."/>
            <person name="Quandt C.A."/>
            <person name="Sperisen C."/>
            <person name="Tritt A."/>
            <person name="Tisserant E."/>
            <person name="Crous P.W."/>
            <person name="Henrissat B."/>
            <person name="Nehls U."/>
            <person name="Egli S."/>
            <person name="Spatafora J.W."/>
            <person name="Grigoriev I.V."/>
            <person name="Martin F.M."/>
        </authorList>
    </citation>
    <scope>NUCLEOTIDE SEQUENCE [LARGE SCALE GENOMIC DNA]</scope>
    <source>
        <strain evidence="5 6">CBS 459.81</strain>
    </source>
</reference>
<feature type="compositionally biased region" description="Basic residues" evidence="4">
    <location>
        <begin position="51"/>
        <end position="69"/>
    </location>
</feature>
<protein>
    <submittedName>
        <fullName evidence="5">DUF1740-domain-containing protein</fullName>
    </submittedName>
</protein>
<dbReference type="EMBL" id="KV745387">
    <property type="protein sequence ID" value="OCK74943.1"/>
    <property type="molecule type" value="Genomic_DNA"/>
</dbReference>
<feature type="compositionally biased region" description="Basic and acidic residues" evidence="4">
    <location>
        <begin position="220"/>
        <end position="239"/>
    </location>
</feature>
<dbReference type="InterPro" id="IPR013633">
    <property type="entry name" value="NRDE-2"/>
</dbReference>
<sequence>MTDSNIPKFASFRPKPSSEVKTTTSNEIDILPSKPSDRSREERSKNYEKRQRSRSRSREKKRKHSRRHSGSRDSRDVQKTLGKDSLPKVAITSWDEESSSYTIDRKGDPANLTFGSLHRYNIPAYRRYGSGCILGVSIDRRIDRASTTEREIYVEDGRHFTGSERQLISRRASNKEPRTLRFVKPIGNDAQLDSRLDYIPIMSVTKRKRGSQSPVSSNENHVDYRSIEGKAKAKDRPIDPDTVYSSDLDDDNPDLETMDDEYEVRQQNARLSRRTKEEPHNLQAWLDFIDHQEAMVRLGHSNPSQKLSASERRGLADIRITMYEQALQNIGSNGQYQEQLLLGLMEEGSKYWESKKLATKWQEILHEYPESIRLWTTYLDFAQTNFVSFKYEIVRAKFRNCLEILAKDRSGKFLLEIQLYILLRMTSMMKDAGYQELAIATWQALLEYHLFRPGSTTKVWEKGDLLLSFEDFWESEVPRIGEPDATGWSQFLVNPGDAPAPVNISLRQTVAPENMFEDFAEMESEHMLALRYPGRTGDEAGDDDPFHLVLFSDIEEVLSLIPQNLPPESLIQAFLCFCHLPPLPDQNIPGQQSWWQESFLRDERLKNTTSKSHEPFPGGGDVRTNAFSDAMNIFSTFPMKSFRMTTDSLFQGGFTRPRDTIDVDFVRRALQQITSSSTNDLIAEYLLAFELSYFPTDASKAAKQLIKKNPSSLRLYNAYALIEARRGNTTISDHVFATALGMCKSLPGSAQRDSILLWHTWIWEALNRGDKDTAMHRLLSIGEAKLSEQQQAGWTISDATPAAVLKARTHLRDALAHSLSTTQYSNSILYTTLLALLSYLQPSSSSSYSNISAALAIYNSTHTLLERRNLAASASAELNHQARAHLLAFHSSYTRSFKPAVLREELVGSIRQFRGNTYLMEVYAANEARSRIDNRVRDIMRDIVLRGGRDQGATGVVGWCFSIFAEMKRAESALGVSTVHSVRAAFERAVGEGAGGSCQGLWTSFVLFELSQSAKVDRQKIDAKGKKEKDKGRAGLGLERVKSIYLRGLTHLPWCKEYMLLAFQERMRGVLGEHDLRRVWNVLVEKECRVFVDLGSVFEEWEKMEGEEKMGLVVPEDNDGEIGGE</sequence>
<accession>A0A8E2JA48</accession>
<keyword evidence="3" id="KW-0539">Nucleus</keyword>
<feature type="region of interest" description="Disordered" evidence="4">
    <location>
        <begin position="1"/>
        <end position="84"/>
    </location>
</feature>
<feature type="compositionally biased region" description="Basic and acidic residues" evidence="4">
    <location>
        <begin position="35"/>
        <end position="50"/>
    </location>
</feature>
<dbReference type="InterPro" id="IPR011990">
    <property type="entry name" value="TPR-like_helical_dom_sf"/>
</dbReference>
<evidence type="ECO:0000313" key="5">
    <source>
        <dbReference type="EMBL" id="OCK74943.1"/>
    </source>
</evidence>
<dbReference type="Pfam" id="PF08424">
    <property type="entry name" value="NRDE-2"/>
    <property type="match status" value="1"/>
</dbReference>
<dbReference type="PANTHER" id="PTHR13471">
    <property type="entry name" value="TETRATRICOPEPTIDE-LIKE HELICAL"/>
    <property type="match status" value="1"/>
</dbReference>
<evidence type="ECO:0000256" key="4">
    <source>
        <dbReference type="SAM" id="MobiDB-lite"/>
    </source>
</evidence>
<dbReference type="PANTHER" id="PTHR13471:SF0">
    <property type="entry name" value="NUCLEAR EXOSOME REGULATOR NRDE2"/>
    <property type="match status" value="1"/>
</dbReference>
<evidence type="ECO:0000256" key="2">
    <source>
        <dbReference type="ARBA" id="ARBA00009265"/>
    </source>
</evidence>
<gene>
    <name evidence="5" type="ORF">K432DRAFT_362862</name>
</gene>
<comment type="similarity">
    <text evidence="2">Belongs to the NRDE2 family.</text>
</comment>
<dbReference type="AlphaFoldDB" id="A0A8E2JA48"/>
<dbReference type="OrthoDB" id="297219at2759"/>
<dbReference type="GO" id="GO:0071013">
    <property type="term" value="C:catalytic step 2 spliceosome"/>
    <property type="evidence" value="ECO:0007669"/>
    <property type="project" value="TreeGrafter"/>
</dbReference>
<comment type="subcellular location">
    <subcellularLocation>
        <location evidence="1">Nucleus</location>
    </subcellularLocation>
</comment>